<protein>
    <submittedName>
        <fullName evidence="2">Uncharacterized protein</fullName>
    </submittedName>
</protein>
<comment type="caution">
    <text evidence="2">The sequence shown here is derived from an EMBL/GenBank/DDBJ whole genome shotgun (WGS) entry which is preliminary data.</text>
</comment>
<evidence type="ECO:0000256" key="1">
    <source>
        <dbReference type="SAM" id="MobiDB-lite"/>
    </source>
</evidence>
<feature type="compositionally biased region" description="Basic and acidic residues" evidence="1">
    <location>
        <begin position="132"/>
        <end position="151"/>
    </location>
</feature>
<keyword evidence="3" id="KW-1185">Reference proteome</keyword>
<gene>
    <name evidence="2" type="ORF">BLNAU_15836</name>
</gene>
<feature type="compositionally biased region" description="Polar residues" evidence="1">
    <location>
        <begin position="49"/>
        <end position="74"/>
    </location>
</feature>
<feature type="compositionally biased region" description="Basic and acidic residues" evidence="1">
    <location>
        <begin position="107"/>
        <end position="117"/>
    </location>
</feature>
<proteinExistence type="predicted"/>
<sequence>METNKRGLKYSRGVLIGNWNEEKVLSDDIREEERNGTIMKVDGVKTRSSPFISVQDPSKQEVNTTSRQTYQGAQIPQAHRGRRENMLEESFAITARTVTRSAPQPHPRPDPTSKEYGHWYPPNDRPSPHKCPSTERTLKEQKRADESNKTEEELEAEIAALEEELQKPRQFSESCSIYNETKQIQTRSMGLGVMEPKTGFQKQSYFTMPIEQYNGTSWKDL</sequence>
<evidence type="ECO:0000313" key="2">
    <source>
        <dbReference type="EMBL" id="KAK2949233.1"/>
    </source>
</evidence>
<dbReference type="EMBL" id="JARBJD010000160">
    <property type="protein sequence ID" value="KAK2949233.1"/>
    <property type="molecule type" value="Genomic_DNA"/>
</dbReference>
<feature type="region of interest" description="Disordered" evidence="1">
    <location>
        <begin position="95"/>
        <end position="154"/>
    </location>
</feature>
<name>A0ABQ9XD98_9EUKA</name>
<accession>A0ABQ9XD98</accession>
<feature type="region of interest" description="Disordered" evidence="1">
    <location>
        <begin position="49"/>
        <end position="83"/>
    </location>
</feature>
<reference evidence="2 3" key="1">
    <citation type="journal article" date="2022" name="bioRxiv">
        <title>Genomics of Preaxostyla Flagellates Illuminates Evolutionary Transitions and the Path Towards Mitochondrial Loss.</title>
        <authorList>
            <person name="Novak L.V.F."/>
            <person name="Treitli S.C."/>
            <person name="Pyrih J."/>
            <person name="Halakuc P."/>
            <person name="Pipaliya S.V."/>
            <person name="Vacek V."/>
            <person name="Brzon O."/>
            <person name="Soukal P."/>
            <person name="Eme L."/>
            <person name="Dacks J.B."/>
            <person name="Karnkowska A."/>
            <person name="Elias M."/>
            <person name="Hampl V."/>
        </authorList>
    </citation>
    <scope>NUCLEOTIDE SEQUENCE [LARGE SCALE GENOMIC DNA]</scope>
    <source>
        <strain evidence="2">NAU3</strain>
        <tissue evidence="2">Gut</tissue>
    </source>
</reference>
<organism evidence="2 3">
    <name type="scientific">Blattamonas nauphoetae</name>
    <dbReference type="NCBI Taxonomy" id="2049346"/>
    <lineage>
        <taxon>Eukaryota</taxon>
        <taxon>Metamonada</taxon>
        <taxon>Preaxostyla</taxon>
        <taxon>Oxymonadida</taxon>
        <taxon>Blattamonas</taxon>
    </lineage>
</organism>
<evidence type="ECO:0000313" key="3">
    <source>
        <dbReference type="Proteomes" id="UP001281761"/>
    </source>
</evidence>
<dbReference type="Proteomes" id="UP001281761">
    <property type="component" value="Unassembled WGS sequence"/>
</dbReference>